<dbReference type="InterPro" id="IPR029058">
    <property type="entry name" value="AB_hydrolase_fold"/>
</dbReference>
<evidence type="ECO:0000256" key="1">
    <source>
        <dbReference type="SAM" id="MobiDB-lite"/>
    </source>
</evidence>
<sequence length="299" mass="31598">MTRKLELVQQAAAGTARPQPLLFVHGAFCAAWCWQRHFMPWFAAHGFDCYALSLSGHGASEGRDWLDAASIDDYMADVAATLPRLPALPVLIAHSMGGYVAQQLIRRHALPGLALLAPVPPAGLAGSTLRLASEAPALLAALNRFQGSAGRTDADAEASLRELLFSPDTAVEDMRLMAERAQHESTRAIIDMQCWAPWLQWPDTCSAPPPTLVLGGGLDRIVAPQDIADTARALGGTAEILPGAGHMLMLDAGWEAACQRIFNWLEVTLPATAAGHGDAGASARAARPPDLPTALAVPA</sequence>
<proteinExistence type="predicted"/>
<evidence type="ECO:0000259" key="2">
    <source>
        <dbReference type="Pfam" id="PF12697"/>
    </source>
</evidence>
<keyword evidence="4" id="KW-1185">Reference proteome</keyword>
<accession>A0A4T0V6W1</accession>
<evidence type="ECO:0000313" key="4">
    <source>
        <dbReference type="Proteomes" id="UP000308891"/>
    </source>
</evidence>
<evidence type="ECO:0000313" key="3">
    <source>
        <dbReference type="EMBL" id="TIC87056.1"/>
    </source>
</evidence>
<dbReference type="PANTHER" id="PTHR43194">
    <property type="entry name" value="HYDROLASE ALPHA/BETA FOLD FAMILY"/>
    <property type="match status" value="1"/>
</dbReference>
<dbReference type="Proteomes" id="UP000308891">
    <property type="component" value="Unassembled WGS sequence"/>
</dbReference>
<comment type="caution">
    <text evidence="3">The sequence shown here is derived from an EMBL/GenBank/DDBJ whole genome shotgun (WGS) entry which is preliminary data.</text>
</comment>
<dbReference type="SUPFAM" id="SSF53474">
    <property type="entry name" value="alpha/beta-Hydrolases"/>
    <property type="match status" value="1"/>
</dbReference>
<reference evidence="3 4" key="1">
    <citation type="submission" date="2019-04" db="EMBL/GenBank/DDBJ databases">
        <title>Crenobacter sp. nov.</title>
        <authorList>
            <person name="Shi S."/>
        </authorList>
    </citation>
    <scope>NUCLEOTIDE SEQUENCE [LARGE SCALE GENOMIC DNA]</scope>
    <source>
        <strain evidence="3 4">GY 70310</strain>
    </source>
</reference>
<feature type="domain" description="AB hydrolase-1" evidence="2">
    <location>
        <begin position="21"/>
        <end position="252"/>
    </location>
</feature>
<dbReference type="EMBL" id="STGJ01000001">
    <property type="protein sequence ID" value="TIC87056.1"/>
    <property type="molecule type" value="Genomic_DNA"/>
</dbReference>
<dbReference type="RefSeq" id="WP_136551067.1">
    <property type="nucleotide sequence ID" value="NZ_STGJ01000001.1"/>
</dbReference>
<gene>
    <name evidence="3" type="ORF">E5K04_01160</name>
</gene>
<dbReference type="OrthoDB" id="9806902at2"/>
<name>A0A4T0V6W1_9NEIS</name>
<dbReference type="GO" id="GO:0016787">
    <property type="term" value="F:hydrolase activity"/>
    <property type="evidence" value="ECO:0007669"/>
    <property type="project" value="UniProtKB-KW"/>
</dbReference>
<organism evidence="3 4">
    <name type="scientific">Crenobacter intestini</name>
    <dbReference type="NCBI Taxonomy" id="2563443"/>
    <lineage>
        <taxon>Bacteria</taxon>
        <taxon>Pseudomonadati</taxon>
        <taxon>Pseudomonadota</taxon>
        <taxon>Betaproteobacteria</taxon>
        <taxon>Neisseriales</taxon>
        <taxon>Neisseriaceae</taxon>
        <taxon>Crenobacter</taxon>
    </lineage>
</organism>
<protein>
    <submittedName>
        <fullName evidence="3">Alpha/beta hydrolase</fullName>
    </submittedName>
</protein>
<dbReference type="InterPro" id="IPR050228">
    <property type="entry name" value="Carboxylesterase_BioH"/>
</dbReference>
<dbReference type="AlphaFoldDB" id="A0A4T0V6W1"/>
<dbReference type="Pfam" id="PF12697">
    <property type="entry name" value="Abhydrolase_6"/>
    <property type="match status" value="1"/>
</dbReference>
<dbReference type="PANTHER" id="PTHR43194:SF2">
    <property type="entry name" value="PEROXISOMAL MEMBRANE PROTEIN LPX1"/>
    <property type="match status" value="1"/>
</dbReference>
<dbReference type="InterPro" id="IPR000073">
    <property type="entry name" value="AB_hydrolase_1"/>
</dbReference>
<feature type="region of interest" description="Disordered" evidence="1">
    <location>
        <begin position="276"/>
        <end position="299"/>
    </location>
</feature>
<dbReference type="Gene3D" id="3.40.50.1820">
    <property type="entry name" value="alpha/beta hydrolase"/>
    <property type="match status" value="1"/>
</dbReference>
<keyword evidence="3" id="KW-0378">Hydrolase</keyword>